<reference evidence="2" key="1">
    <citation type="submission" date="2019-11" db="EMBL/GenBank/DDBJ databases">
        <authorList>
            <person name="Feng L."/>
        </authorList>
    </citation>
    <scope>NUCLEOTIDE SEQUENCE</scope>
    <source>
        <strain evidence="2">ECasseliflavusLFYP2</strain>
    </source>
</reference>
<reference evidence="1 3" key="2">
    <citation type="submission" date="2023-03" db="EMBL/GenBank/DDBJ databases">
        <authorList>
            <person name="Shen W."/>
            <person name="Cai J."/>
        </authorList>
    </citation>
    <scope>NUCLEOTIDE SEQUENCE [LARGE SCALE GENOMIC DNA]</scope>
    <source>
        <strain evidence="1 3">B516</strain>
    </source>
</reference>
<protein>
    <submittedName>
        <fullName evidence="2">Uncharacterized protein</fullName>
    </submittedName>
</protein>
<gene>
    <name evidence="2" type="ORF">ECLFYP2_00149</name>
    <name evidence="1" type="ORF">P7I34_17515</name>
</gene>
<evidence type="ECO:0000313" key="2">
    <source>
        <dbReference type="EMBL" id="VYU44952.1"/>
    </source>
</evidence>
<accession>A0A6N3EYZ7</accession>
<evidence type="ECO:0000313" key="1">
    <source>
        <dbReference type="EMBL" id="MDT2984436.1"/>
    </source>
</evidence>
<evidence type="ECO:0000313" key="3">
    <source>
        <dbReference type="Proteomes" id="UP001253851"/>
    </source>
</evidence>
<dbReference type="EMBL" id="CACRTX010000015">
    <property type="protein sequence ID" value="VYU44952.1"/>
    <property type="molecule type" value="Genomic_DNA"/>
</dbReference>
<dbReference type="RefSeq" id="WP_005225248.1">
    <property type="nucleotide sequence ID" value="NZ_JARQDZ010000024.1"/>
</dbReference>
<name>A0A6N3EYZ7_ENTCA</name>
<dbReference type="AlphaFoldDB" id="A0A6N3EYZ7"/>
<dbReference type="Proteomes" id="UP001253851">
    <property type="component" value="Unassembled WGS sequence"/>
</dbReference>
<organism evidence="2">
    <name type="scientific">Enterococcus casseliflavus</name>
    <name type="common">Enterococcus flavescens</name>
    <dbReference type="NCBI Taxonomy" id="37734"/>
    <lineage>
        <taxon>Bacteria</taxon>
        <taxon>Bacillati</taxon>
        <taxon>Bacillota</taxon>
        <taxon>Bacilli</taxon>
        <taxon>Lactobacillales</taxon>
        <taxon>Enterococcaceae</taxon>
        <taxon>Enterococcus</taxon>
    </lineage>
</organism>
<proteinExistence type="predicted"/>
<sequence>MIFLKVEKEEFKRVINDASHLEYNYIHRDLEKITDPNLKDEEVEYLILNQIHHRLLKNSHRSLFGNKIIIKSIDEKDYKLLRYYVEALSENHYRTK</sequence>
<dbReference type="EMBL" id="JARQDZ010000024">
    <property type="protein sequence ID" value="MDT2984436.1"/>
    <property type="molecule type" value="Genomic_DNA"/>
</dbReference>